<dbReference type="Proteomes" id="UP001556631">
    <property type="component" value="Unassembled WGS sequence"/>
</dbReference>
<reference evidence="6 7" key="1">
    <citation type="submission" date="2024-07" db="EMBL/GenBank/DDBJ databases">
        <authorList>
            <person name="Lee S."/>
            <person name="Kang M."/>
        </authorList>
    </citation>
    <scope>NUCLEOTIDE SEQUENCE [LARGE SCALE GENOMIC DNA]</scope>
    <source>
        <strain evidence="6 7">DS6</strain>
    </source>
</reference>
<evidence type="ECO:0000256" key="1">
    <source>
        <dbReference type="ARBA" id="ARBA00022741"/>
    </source>
</evidence>
<dbReference type="Pfam" id="PF25601">
    <property type="entry name" value="AAA_lid_14"/>
    <property type="match status" value="1"/>
</dbReference>
<dbReference type="SUPFAM" id="SSF46689">
    <property type="entry name" value="Homeodomain-like"/>
    <property type="match status" value="1"/>
</dbReference>
<dbReference type="EMBL" id="JBFPJR010000003">
    <property type="protein sequence ID" value="MEX0426454.1"/>
    <property type="molecule type" value="Genomic_DNA"/>
</dbReference>
<gene>
    <name evidence="6" type="ORF">AB3X52_02395</name>
</gene>
<evidence type="ECO:0000313" key="6">
    <source>
        <dbReference type="EMBL" id="MEX0426454.1"/>
    </source>
</evidence>
<evidence type="ECO:0000256" key="4">
    <source>
        <dbReference type="ARBA" id="ARBA00023163"/>
    </source>
</evidence>
<dbReference type="Gene3D" id="3.40.50.300">
    <property type="entry name" value="P-loop containing nucleotide triphosphate hydrolases"/>
    <property type="match status" value="1"/>
</dbReference>
<evidence type="ECO:0000259" key="5">
    <source>
        <dbReference type="PROSITE" id="PS50045"/>
    </source>
</evidence>
<dbReference type="InterPro" id="IPR058031">
    <property type="entry name" value="AAA_lid_NorR"/>
</dbReference>
<sequence length="576" mass="61088">MSVRFDTPHVQELKAEWLSGETGRVGVAPGLLRSWERSRDALGVPANVRDVPYVAEDLLDSHLLDLFQAPMSRLSAELAGTGVGLLLADAQGRILGRWTGDRTAARHFEMVGTDRGAVLDEAVVGTNGVGTVLATGQSVQITGAEHYADMYSDAVCTGTPVRHPLTRKIVAVVTLSCGLIDGRALLRPMVTTVAAQLEQHLLDAASPQARAMFQAFLDASRSHPGAVVGFGPQGLVMQSQAAGRLSSADVMTLGELSAQQSGGGRFMVELSAGPTEVRLSPVEGGAGAIASLQRGRTTTSTALGPARPQLIGRAPDWMTALNAVARRRETSRPVVIAGEAGAGKTSLALGLPFRPGASGPGTNLVIDTVERTLVGNRRWLRSVAERLQGGTPVVIKGIDALDDPATEALGGLLEKVVPRGPVMLTATLKSPELAEELSVRLGASHVWVPALRERPGDLAALWRYFADQVMPGVGLEPRSETLDLLTGYTWPRNLKELHNVVEGLALAGKRGYVLPGDLPDRIQGSRSLTMIERAELEAISRALREAEGNRSRAAAILGLSRATIYRKMKAYKLSDA</sequence>
<dbReference type="SUPFAM" id="SSF52540">
    <property type="entry name" value="P-loop containing nucleoside triphosphate hydrolases"/>
    <property type="match status" value="1"/>
</dbReference>
<name>A0ABV3SVG6_9ACTN</name>
<keyword evidence="2" id="KW-0067">ATP-binding</keyword>
<dbReference type="InterPro" id="IPR027417">
    <property type="entry name" value="P-loop_NTPase"/>
</dbReference>
<proteinExistence type="predicted"/>
<comment type="caution">
    <text evidence="6">The sequence shown here is derived from an EMBL/GenBank/DDBJ whole genome shotgun (WGS) entry which is preliminary data.</text>
</comment>
<organism evidence="6 7">
    <name type="scientific">Nocardioides eburneus</name>
    <dbReference type="NCBI Taxonomy" id="3231482"/>
    <lineage>
        <taxon>Bacteria</taxon>
        <taxon>Bacillati</taxon>
        <taxon>Actinomycetota</taxon>
        <taxon>Actinomycetes</taxon>
        <taxon>Propionibacteriales</taxon>
        <taxon>Nocardioidaceae</taxon>
        <taxon>Nocardioides</taxon>
    </lineage>
</organism>
<accession>A0ABV3SVG6</accession>
<protein>
    <submittedName>
        <fullName evidence="6">Sigma-54-dependent Fis family transcriptional regulator</fullName>
    </submittedName>
</protein>
<dbReference type="InterPro" id="IPR002197">
    <property type="entry name" value="HTH_Fis"/>
</dbReference>
<feature type="domain" description="Sigma-54 factor interaction" evidence="5">
    <location>
        <begin position="413"/>
        <end position="506"/>
    </location>
</feature>
<keyword evidence="7" id="KW-1185">Reference proteome</keyword>
<evidence type="ECO:0000256" key="2">
    <source>
        <dbReference type="ARBA" id="ARBA00022840"/>
    </source>
</evidence>
<dbReference type="PRINTS" id="PR01590">
    <property type="entry name" value="HTHFIS"/>
</dbReference>
<dbReference type="Pfam" id="PF02954">
    <property type="entry name" value="HTH_8"/>
    <property type="match status" value="1"/>
</dbReference>
<evidence type="ECO:0000313" key="7">
    <source>
        <dbReference type="Proteomes" id="UP001556631"/>
    </source>
</evidence>
<keyword evidence="1" id="KW-0547">Nucleotide-binding</keyword>
<dbReference type="RefSeq" id="WP_367991161.1">
    <property type="nucleotide sequence ID" value="NZ_JBFPJR010000003.1"/>
</dbReference>
<dbReference type="Gene3D" id="3.30.450.40">
    <property type="match status" value="1"/>
</dbReference>
<dbReference type="PROSITE" id="PS50045">
    <property type="entry name" value="SIGMA54_INTERACT_4"/>
    <property type="match status" value="1"/>
</dbReference>
<keyword evidence="3" id="KW-0805">Transcription regulation</keyword>
<dbReference type="InterPro" id="IPR029016">
    <property type="entry name" value="GAF-like_dom_sf"/>
</dbReference>
<evidence type="ECO:0000256" key="3">
    <source>
        <dbReference type="ARBA" id="ARBA00023015"/>
    </source>
</evidence>
<dbReference type="InterPro" id="IPR002078">
    <property type="entry name" value="Sigma_54_int"/>
</dbReference>
<dbReference type="Gene3D" id="1.10.10.60">
    <property type="entry name" value="Homeodomain-like"/>
    <property type="match status" value="1"/>
</dbReference>
<keyword evidence="4" id="KW-0804">Transcription</keyword>
<dbReference type="Gene3D" id="1.10.8.60">
    <property type="match status" value="1"/>
</dbReference>
<dbReference type="InterPro" id="IPR009057">
    <property type="entry name" value="Homeodomain-like_sf"/>
</dbReference>
<dbReference type="PANTHER" id="PTHR32071">
    <property type="entry name" value="TRANSCRIPTIONAL REGULATORY PROTEIN"/>
    <property type="match status" value="1"/>
</dbReference>